<dbReference type="Proteomes" id="UP001152561">
    <property type="component" value="Unassembled WGS sequence"/>
</dbReference>
<proteinExistence type="predicted"/>
<evidence type="ECO:0000313" key="3">
    <source>
        <dbReference type="Proteomes" id="UP001152561"/>
    </source>
</evidence>
<keyword evidence="1" id="KW-0732">Signal</keyword>
<protein>
    <submittedName>
        <fullName evidence="2">Uncharacterized protein</fullName>
    </submittedName>
</protein>
<sequence>MLFTLFELLLSRALSIWLEMQSTNQSVSRRYESSSLDRGYLSLNWSCDFDARPIQGQVTTVDLLITRRWTKQRFYCSTPIEFLLLFMLFGVLGLDSELSSAVAVENYFVMPSGIILEGECELE</sequence>
<feature type="signal peptide" evidence="1">
    <location>
        <begin position="1"/>
        <end position="15"/>
    </location>
</feature>
<feature type="chain" id="PRO_5040332833" evidence="1">
    <location>
        <begin position="16"/>
        <end position="123"/>
    </location>
</feature>
<dbReference type="EMBL" id="JAJAGQ010000015">
    <property type="protein sequence ID" value="KAJ8541010.1"/>
    <property type="molecule type" value="Genomic_DNA"/>
</dbReference>
<gene>
    <name evidence="2" type="ORF">K7X08_001826</name>
</gene>
<keyword evidence="3" id="KW-1185">Reference proteome</keyword>
<comment type="caution">
    <text evidence="2">The sequence shown here is derived from an EMBL/GenBank/DDBJ whole genome shotgun (WGS) entry which is preliminary data.</text>
</comment>
<name>A0A9Q1R5C7_9SOLA</name>
<dbReference type="AlphaFoldDB" id="A0A9Q1R5C7"/>
<accession>A0A9Q1R5C7</accession>
<organism evidence="2 3">
    <name type="scientific">Anisodus acutangulus</name>
    <dbReference type="NCBI Taxonomy" id="402998"/>
    <lineage>
        <taxon>Eukaryota</taxon>
        <taxon>Viridiplantae</taxon>
        <taxon>Streptophyta</taxon>
        <taxon>Embryophyta</taxon>
        <taxon>Tracheophyta</taxon>
        <taxon>Spermatophyta</taxon>
        <taxon>Magnoliopsida</taxon>
        <taxon>eudicotyledons</taxon>
        <taxon>Gunneridae</taxon>
        <taxon>Pentapetalae</taxon>
        <taxon>asterids</taxon>
        <taxon>lamiids</taxon>
        <taxon>Solanales</taxon>
        <taxon>Solanaceae</taxon>
        <taxon>Solanoideae</taxon>
        <taxon>Hyoscyameae</taxon>
        <taxon>Anisodus</taxon>
    </lineage>
</organism>
<evidence type="ECO:0000313" key="2">
    <source>
        <dbReference type="EMBL" id="KAJ8541010.1"/>
    </source>
</evidence>
<evidence type="ECO:0000256" key="1">
    <source>
        <dbReference type="SAM" id="SignalP"/>
    </source>
</evidence>
<reference evidence="3" key="1">
    <citation type="journal article" date="2023" name="Proc. Natl. Acad. Sci. U.S.A.">
        <title>Genomic and structural basis for evolution of tropane alkaloid biosynthesis.</title>
        <authorList>
            <person name="Wanga Y.-J."/>
            <person name="Taina T."/>
            <person name="Yua J.-Y."/>
            <person name="Lia J."/>
            <person name="Xua B."/>
            <person name="Chenc J."/>
            <person name="D'Auriad J.C."/>
            <person name="Huanga J.-P."/>
            <person name="Huanga S.-X."/>
        </authorList>
    </citation>
    <scope>NUCLEOTIDE SEQUENCE [LARGE SCALE GENOMIC DNA]</scope>
    <source>
        <strain evidence="3">cv. KIB-2019</strain>
    </source>
</reference>